<protein>
    <recommendedName>
        <fullName evidence="4">HTH luxR-type domain-containing protein</fullName>
    </recommendedName>
</protein>
<evidence type="ECO:0000256" key="3">
    <source>
        <dbReference type="ARBA" id="ARBA00023163"/>
    </source>
</evidence>
<dbReference type="Proteomes" id="UP001319104">
    <property type="component" value="Unassembled WGS sequence"/>
</dbReference>
<dbReference type="SUPFAM" id="SSF46894">
    <property type="entry name" value="C-terminal effector domain of the bipartite response regulators"/>
    <property type="match status" value="1"/>
</dbReference>
<dbReference type="SMART" id="SM00421">
    <property type="entry name" value="HTH_LUXR"/>
    <property type="match status" value="1"/>
</dbReference>
<dbReference type="PANTHER" id="PTHR44688">
    <property type="entry name" value="DNA-BINDING TRANSCRIPTIONAL ACTIVATOR DEVR_DOSR"/>
    <property type="match status" value="1"/>
</dbReference>
<dbReference type="InterPro" id="IPR000792">
    <property type="entry name" value="Tscrpt_reg_LuxR_C"/>
</dbReference>
<dbReference type="CDD" id="cd06170">
    <property type="entry name" value="LuxR_C_like"/>
    <property type="match status" value="1"/>
</dbReference>
<evidence type="ECO:0000256" key="2">
    <source>
        <dbReference type="ARBA" id="ARBA00023125"/>
    </source>
</evidence>
<feature type="domain" description="HTH luxR-type" evidence="4">
    <location>
        <begin position="192"/>
        <end position="257"/>
    </location>
</feature>
<dbReference type="RefSeq" id="WP_213944756.1">
    <property type="nucleotide sequence ID" value="NZ_JAHCMY010000003.1"/>
</dbReference>
<sequence>MKKGLDLMHKVWEKQLIDKRSPINLPNFDLKEVFSPVFASGPNYYYLVDFSDFSITTMSQGFEEAHRFSPDFIEKIDDVLELIHPDDVEFVSKAEDKAFRLIREKIGVEKIKSYKFSYNLRFKVGNGGYELFNHQSLVLSTDENHNFINAINIHTNINHLVCENSKTLSVLGIQGEPSFINLPVDNRTDLPTLFDKNLFSKREKEIIELIAEGHDSTGIAEKLFISRETVKSHRKNILKKSECKNFNAFLLKGHVEGWI</sequence>
<dbReference type="InterPro" id="IPR036388">
    <property type="entry name" value="WH-like_DNA-bd_sf"/>
</dbReference>
<organism evidence="5 6">
    <name type="scientific">Litoribacter ruber</name>
    <dbReference type="NCBI Taxonomy" id="702568"/>
    <lineage>
        <taxon>Bacteria</taxon>
        <taxon>Pseudomonadati</taxon>
        <taxon>Bacteroidota</taxon>
        <taxon>Cytophagia</taxon>
        <taxon>Cytophagales</taxon>
        <taxon>Cyclobacteriaceae</taxon>
        <taxon>Litoribacter</taxon>
    </lineage>
</organism>
<dbReference type="AlphaFoldDB" id="A0AAP2G4B8"/>
<dbReference type="Pfam" id="PF00196">
    <property type="entry name" value="GerE"/>
    <property type="match status" value="1"/>
</dbReference>
<dbReference type="PANTHER" id="PTHR44688:SF16">
    <property type="entry name" value="DNA-BINDING TRANSCRIPTIONAL ACTIVATOR DEVR_DOSR"/>
    <property type="match status" value="1"/>
</dbReference>
<reference evidence="5 6" key="1">
    <citation type="submission" date="2021-05" db="EMBL/GenBank/DDBJ databases">
        <authorList>
            <person name="Zhang Z.D."/>
            <person name="Osman G."/>
        </authorList>
    </citation>
    <scope>NUCLEOTIDE SEQUENCE [LARGE SCALE GENOMIC DNA]</scope>
    <source>
        <strain evidence="5 6">KCTC 32217</strain>
    </source>
</reference>
<gene>
    <name evidence="5" type="ORF">KI659_07620</name>
</gene>
<comment type="caution">
    <text evidence="5">The sequence shown here is derived from an EMBL/GenBank/DDBJ whole genome shotgun (WGS) entry which is preliminary data.</text>
</comment>
<name>A0AAP2G4B8_9BACT</name>
<accession>A0AAP2G4B8</accession>
<dbReference type="GO" id="GO:0003677">
    <property type="term" value="F:DNA binding"/>
    <property type="evidence" value="ECO:0007669"/>
    <property type="project" value="UniProtKB-KW"/>
</dbReference>
<keyword evidence="6" id="KW-1185">Reference proteome</keyword>
<keyword evidence="1" id="KW-0805">Transcription regulation</keyword>
<dbReference type="Gene3D" id="3.30.450.20">
    <property type="entry name" value="PAS domain"/>
    <property type="match status" value="1"/>
</dbReference>
<evidence type="ECO:0000313" key="5">
    <source>
        <dbReference type="EMBL" id="MBS9523881.1"/>
    </source>
</evidence>
<proteinExistence type="predicted"/>
<evidence type="ECO:0000256" key="1">
    <source>
        <dbReference type="ARBA" id="ARBA00023015"/>
    </source>
</evidence>
<dbReference type="EMBL" id="JAHCMY010000003">
    <property type="protein sequence ID" value="MBS9523881.1"/>
    <property type="molecule type" value="Genomic_DNA"/>
</dbReference>
<dbReference type="PROSITE" id="PS00622">
    <property type="entry name" value="HTH_LUXR_1"/>
    <property type="match status" value="1"/>
</dbReference>
<dbReference type="GO" id="GO:0006355">
    <property type="term" value="P:regulation of DNA-templated transcription"/>
    <property type="evidence" value="ECO:0007669"/>
    <property type="project" value="InterPro"/>
</dbReference>
<dbReference type="PRINTS" id="PR00038">
    <property type="entry name" value="HTHLUXR"/>
</dbReference>
<evidence type="ECO:0000313" key="6">
    <source>
        <dbReference type="Proteomes" id="UP001319104"/>
    </source>
</evidence>
<dbReference type="PROSITE" id="PS50043">
    <property type="entry name" value="HTH_LUXR_2"/>
    <property type="match status" value="1"/>
</dbReference>
<keyword evidence="2" id="KW-0238">DNA-binding</keyword>
<evidence type="ECO:0000259" key="4">
    <source>
        <dbReference type="PROSITE" id="PS50043"/>
    </source>
</evidence>
<dbReference type="Gene3D" id="1.10.10.10">
    <property type="entry name" value="Winged helix-like DNA-binding domain superfamily/Winged helix DNA-binding domain"/>
    <property type="match status" value="1"/>
</dbReference>
<keyword evidence="3" id="KW-0804">Transcription</keyword>
<dbReference type="InterPro" id="IPR016032">
    <property type="entry name" value="Sig_transdc_resp-reg_C-effctor"/>
</dbReference>